<protein>
    <submittedName>
        <fullName evidence="1">Uncharacterized protein</fullName>
    </submittedName>
</protein>
<reference evidence="1" key="1">
    <citation type="journal article" date="2014" name="Int. J. Syst. Evol. Microbiol.">
        <title>Complete genome sequence of Corynebacterium casei LMG S-19264T (=DSM 44701T), isolated from a smear-ripened cheese.</title>
        <authorList>
            <consortium name="US DOE Joint Genome Institute (JGI-PGF)"/>
            <person name="Walter F."/>
            <person name="Albersmeier A."/>
            <person name="Kalinowski J."/>
            <person name="Ruckert C."/>
        </authorList>
    </citation>
    <scope>NUCLEOTIDE SEQUENCE</scope>
    <source>
        <strain evidence="1">CGMCC 4.7398</strain>
    </source>
</reference>
<dbReference type="Proteomes" id="UP000627369">
    <property type="component" value="Unassembled WGS sequence"/>
</dbReference>
<accession>A0A919FNE1</accession>
<dbReference type="AlphaFoldDB" id="A0A919FNE1"/>
<name>A0A919FNE1_9MICO</name>
<evidence type="ECO:0000313" key="2">
    <source>
        <dbReference type="Proteomes" id="UP000627369"/>
    </source>
</evidence>
<dbReference type="EMBL" id="BNAS01000002">
    <property type="protein sequence ID" value="GHH69547.1"/>
    <property type="molecule type" value="Genomic_DNA"/>
</dbReference>
<sequence>MGSWDQYRDVWQTITNSHDIPPRRSQRDCRIAVTARLVWERDGVELLDTTANAWSGDLVHVTVLDHRSECKGVWVDKSDVRRRPPDER</sequence>
<keyword evidence="2" id="KW-1185">Reference proteome</keyword>
<comment type="caution">
    <text evidence="1">The sequence shown here is derived from an EMBL/GenBank/DDBJ whole genome shotgun (WGS) entry which is preliminary data.</text>
</comment>
<reference evidence="1" key="2">
    <citation type="submission" date="2020-09" db="EMBL/GenBank/DDBJ databases">
        <authorList>
            <person name="Sun Q."/>
            <person name="Zhou Y."/>
        </authorList>
    </citation>
    <scope>NUCLEOTIDE SEQUENCE</scope>
    <source>
        <strain evidence="1">CGMCC 4.7398</strain>
    </source>
</reference>
<gene>
    <name evidence="1" type="ORF">GCM10017772_14680</name>
</gene>
<proteinExistence type="predicted"/>
<organism evidence="1 2">
    <name type="scientific">Promicromonospora soli</name>
    <dbReference type="NCBI Taxonomy" id="2035533"/>
    <lineage>
        <taxon>Bacteria</taxon>
        <taxon>Bacillati</taxon>
        <taxon>Actinomycetota</taxon>
        <taxon>Actinomycetes</taxon>
        <taxon>Micrococcales</taxon>
        <taxon>Promicromonosporaceae</taxon>
        <taxon>Promicromonospora</taxon>
    </lineage>
</organism>
<evidence type="ECO:0000313" key="1">
    <source>
        <dbReference type="EMBL" id="GHH69547.1"/>
    </source>
</evidence>